<dbReference type="EMBL" id="BABT02000063">
    <property type="protein sequence ID" value="GAA95782.1"/>
    <property type="molecule type" value="Genomic_DNA"/>
</dbReference>
<accession>G7DYX2</accession>
<evidence type="ECO:0000313" key="3">
    <source>
        <dbReference type="Proteomes" id="UP000009131"/>
    </source>
</evidence>
<comment type="caution">
    <text evidence="2">The sequence shown here is derived from an EMBL/GenBank/DDBJ whole genome shotgun (WGS) entry which is preliminary data.</text>
</comment>
<name>G7DYX2_MIXOS</name>
<proteinExistence type="predicted"/>
<evidence type="ECO:0000256" key="1">
    <source>
        <dbReference type="SAM" id="SignalP"/>
    </source>
</evidence>
<evidence type="ECO:0000313" key="2">
    <source>
        <dbReference type="EMBL" id="GAA95782.1"/>
    </source>
</evidence>
<dbReference type="InParanoid" id="G7DYX2"/>
<reference evidence="2 3" key="2">
    <citation type="journal article" date="2012" name="Open Biol.">
        <title>Characteristics of nucleosomes and linker DNA regions on the genome of the basidiomycete Mixia osmundae revealed by mono- and dinucleosome mapping.</title>
        <authorList>
            <person name="Nishida H."/>
            <person name="Kondo S."/>
            <person name="Matsumoto T."/>
            <person name="Suzuki Y."/>
            <person name="Yoshikawa H."/>
            <person name="Taylor T.D."/>
            <person name="Sugiyama J."/>
        </authorList>
    </citation>
    <scope>NUCLEOTIDE SEQUENCE [LARGE SCALE GENOMIC DNA]</scope>
    <source>
        <strain evidence="3">CBS 9802 / IAM 14324 / JCM 22182 / KY 12970</strain>
    </source>
</reference>
<gene>
    <name evidence="2" type="primary">Mo02439</name>
    <name evidence="2" type="ORF">E5Q_02439</name>
</gene>
<dbReference type="AlphaFoldDB" id="G7DYX2"/>
<dbReference type="HOGENOM" id="CLU_2831721_0_0_1"/>
<dbReference type="Proteomes" id="UP000009131">
    <property type="component" value="Unassembled WGS sequence"/>
</dbReference>
<protein>
    <recommendedName>
        <fullName evidence="4">Secreted protein</fullName>
    </recommendedName>
</protein>
<keyword evidence="3" id="KW-1185">Reference proteome</keyword>
<dbReference type="RefSeq" id="XP_014567230.1">
    <property type="nucleotide sequence ID" value="XM_014711744.1"/>
</dbReference>
<sequence>MLKSKLVAGAVIAFHAVFAAAYVELCSNHLLLPEGCQSCCIACTEGFICYNPVTNAQCCAPVNVGH</sequence>
<feature type="chain" id="PRO_5009955646" description="Secreted protein" evidence="1">
    <location>
        <begin position="22"/>
        <end position="66"/>
    </location>
</feature>
<reference evidence="2 3" key="1">
    <citation type="journal article" date="2011" name="J. Gen. Appl. Microbiol.">
        <title>Draft genome sequencing of the enigmatic basidiomycete Mixia osmundae.</title>
        <authorList>
            <person name="Nishida H."/>
            <person name="Nagatsuka Y."/>
            <person name="Sugiyama J."/>
        </authorList>
    </citation>
    <scope>NUCLEOTIDE SEQUENCE [LARGE SCALE GENOMIC DNA]</scope>
    <source>
        <strain evidence="3">CBS 9802 / IAM 14324 / JCM 22182 / KY 12970</strain>
    </source>
</reference>
<feature type="signal peptide" evidence="1">
    <location>
        <begin position="1"/>
        <end position="21"/>
    </location>
</feature>
<organism evidence="2 3">
    <name type="scientific">Mixia osmundae (strain CBS 9802 / IAM 14324 / JCM 22182 / KY 12970)</name>
    <dbReference type="NCBI Taxonomy" id="764103"/>
    <lineage>
        <taxon>Eukaryota</taxon>
        <taxon>Fungi</taxon>
        <taxon>Dikarya</taxon>
        <taxon>Basidiomycota</taxon>
        <taxon>Pucciniomycotina</taxon>
        <taxon>Mixiomycetes</taxon>
        <taxon>Mixiales</taxon>
        <taxon>Mixiaceae</taxon>
        <taxon>Mixia</taxon>
    </lineage>
</organism>
<evidence type="ECO:0008006" key="4">
    <source>
        <dbReference type="Google" id="ProtNLM"/>
    </source>
</evidence>
<keyword evidence="1" id="KW-0732">Signal</keyword>